<feature type="chain" id="PRO_5046338855" description="Fibronectin type III-like domain-containing protein" evidence="4">
    <location>
        <begin position="39"/>
        <end position="915"/>
    </location>
</feature>
<accession>A0ABP8TKZ5</accession>
<dbReference type="Pfam" id="PF00933">
    <property type="entry name" value="Glyco_hydro_3"/>
    <property type="match status" value="1"/>
</dbReference>
<feature type="signal peptide" evidence="4">
    <location>
        <begin position="1"/>
        <end position="38"/>
    </location>
</feature>
<gene>
    <name evidence="6" type="ORF">GCM10023195_44040</name>
</gene>
<dbReference type="PANTHER" id="PTHR42721">
    <property type="entry name" value="SUGAR HYDROLASE-RELATED"/>
    <property type="match status" value="1"/>
</dbReference>
<dbReference type="Gene3D" id="3.40.50.1700">
    <property type="entry name" value="Glycoside hydrolase family 3 C-terminal domain"/>
    <property type="match status" value="1"/>
</dbReference>
<evidence type="ECO:0000256" key="4">
    <source>
        <dbReference type="SAM" id="SignalP"/>
    </source>
</evidence>
<dbReference type="Pfam" id="PF14310">
    <property type="entry name" value="Fn3-like"/>
    <property type="match status" value="1"/>
</dbReference>
<dbReference type="Gene3D" id="3.20.20.300">
    <property type="entry name" value="Glycoside hydrolase, family 3, N-terminal domain"/>
    <property type="match status" value="1"/>
</dbReference>
<sequence>MTQVCVLGVPVKRRPLALIATGAALCAAVATGMPAASADDSTPTPIYLNPHYSPVERAADLVGRLTLAEKAQQMNSNIAPAIPRLGVASWGWWNEASHGVAAITNSTSNPPPATNTTSYPVDLAMGSTWNPDLVHKVASAIGDEAREVMPNNTENLDFYSPTVNLGRDPRWGRNDETWSEDPTLTADLAGQYVNGLQGQDENGRLPKSANGYLKAVATLKHFAANNSEFNRRTGTSDMDQRTLREYYTAQFRNIIESSNPGSIMSSYNRVNGVPAAASVQLMDTLARQTWGFGGYFTSDCDAVYEIQGGHHWQPPGASAPLDQYGRTAYAITAGEDLDCNGGYHDASNYGNTVPDAVAKHITTQTGVFNENDVDVSLVRLFSARIQTGEFDQEGRVPWVRDARARLGGTTWVNSDANKAVTQTPERIALAQQAAEQSLVLLKNSPAAGAKDGLLPLKVPAKGSYKVAVMGAYANPSPLFLGGYATYEGPSGVAKQVNPYQGIKAAIQKLNPDATVDYYPGVTGSTLNTIDDASVAAADKYDVVVVIAGTNSSNSREDVDRTTLALPGAQASLISQVAARNPHTIAYMETVGQIDTNSFQSQVPAMLWSSYNGQEQGAALADVLLGNTDPSGRLPFTWYKDQSQIPAIGDYGIRPTSTSHGRTYMYFNGDVTYPFGYGLSYTKFTYSNLKVEKKVDANGTVHATAKVTNHGDTRGTTVPQLYVSTPFEPAAKERPAQRLEAFQKVDVGPHRSKTVRLTFPASKLAFFDETSNRYVVDPGTYELRLGDSSGDVAAKADIKVDGTLKPSPSVVTAKPAQAGDTAQGIVQRVTFDKGTTIDPQLTVSMKDESVYGYVTKGQSTPLPAGVRVSYRSDDPRVVKIEGDRVIRTVGSGVATVTATVHSNEGAASTTFVVRVP</sequence>
<protein>
    <recommendedName>
        <fullName evidence="5">Fibronectin type III-like domain-containing protein</fullName>
    </recommendedName>
</protein>
<dbReference type="SUPFAM" id="SSF51445">
    <property type="entry name" value="(Trans)glycosidases"/>
    <property type="match status" value="1"/>
</dbReference>
<keyword evidence="3" id="KW-0378">Hydrolase</keyword>
<evidence type="ECO:0000256" key="1">
    <source>
        <dbReference type="ARBA" id="ARBA00005336"/>
    </source>
</evidence>
<evidence type="ECO:0000313" key="6">
    <source>
        <dbReference type="EMBL" id="GAA4610600.1"/>
    </source>
</evidence>
<dbReference type="InterPro" id="IPR026891">
    <property type="entry name" value="Fn3-like"/>
</dbReference>
<evidence type="ECO:0000313" key="7">
    <source>
        <dbReference type="Proteomes" id="UP001500212"/>
    </source>
</evidence>
<dbReference type="Proteomes" id="UP001500212">
    <property type="component" value="Unassembled WGS sequence"/>
</dbReference>
<comment type="similarity">
    <text evidence="1">Belongs to the glycosyl hydrolase 3 family.</text>
</comment>
<dbReference type="InterPro" id="IPR017853">
    <property type="entry name" value="GH"/>
</dbReference>
<dbReference type="PANTHER" id="PTHR42721:SF3">
    <property type="entry name" value="BETA-D-XYLOSIDASE 5-RELATED"/>
    <property type="match status" value="1"/>
</dbReference>
<dbReference type="Gene3D" id="2.60.40.10">
    <property type="entry name" value="Immunoglobulins"/>
    <property type="match status" value="1"/>
</dbReference>
<feature type="domain" description="Fibronectin type III-like" evidence="5">
    <location>
        <begin position="716"/>
        <end position="788"/>
    </location>
</feature>
<keyword evidence="2 4" id="KW-0732">Signal</keyword>
<dbReference type="InterPro" id="IPR001764">
    <property type="entry name" value="Glyco_hydro_3_N"/>
</dbReference>
<dbReference type="InterPro" id="IPR036881">
    <property type="entry name" value="Glyco_hydro_3_C_sf"/>
</dbReference>
<organism evidence="6 7">
    <name type="scientific">Actinoallomurus liliacearum</name>
    <dbReference type="NCBI Taxonomy" id="1080073"/>
    <lineage>
        <taxon>Bacteria</taxon>
        <taxon>Bacillati</taxon>
        <taxon>Actinomycetota</taxon>
        <taxon>Actinomycetes</taxon>
        <taxon>Streptosporangiales</taxon>
        <taxon>Thermomonosporaceae</taxon>
        <taxon>Actinoallomurus</taxon>
    </lineage>
</organism>
<dbReference type="InterPro" id="IPR013783">
    <property type="entry name" value="Ig-like_fold"/>
</dbReference>
<keyword evidence="7" id="KW-1185">Reference proteome</keyword>
<dbReference type="InterPro" id="IPR002772">
    <property type="entry name" value="Glyco_hydro_3_C"/>
</dbReference>
<dbReference type="SUPFAM" id="SSF52279">
    <property type="entry name" value="Beta-D-glucan exohydrolase, C-terminal domain"/>
    <property type="match status" value="1"/>
</dbReference>
<evidence type="ECO:0000256" key="3">
    <source>
        <dbReference type="ARBA" id="ARBA00022801"/>
    </source>
</evidence>
<dbReference type="EMBL" id="BAABHJ010000012">
    <property type="protein sequence ID" value="GAA4610600.1"/>
    <property type="molecule type" value="Genomic_DNA"/>
</dbReference>
<proteinExistence type="inferred from homology"/>
<dbReference type="PRINTS" id="PR00133">
    <property type="entry name" value="GLHYDRLASE3"/>
</dbReference>
<dbReference type="InterPro" id="IPR036962">
    <property type="entry name" value="Glyco_hydro_3_N_sf"/>
</dbReference>
<evidence type="ECO:0000259" key="5">
    <source>
        <dbReference type="SMART" id="SM01217"/>
    </source>
</evidence>
<evidence type="ECO:0000256" key="2">
    <source>
        <dbReference type="ARBA" id="ARBA00022729"/>
    </source>
</evidence>
<dbReference type="SMART" id="SM01217">
    <property type="entry name" value="Fn3_like"/>
    <property type="match status" value="1"/>
</dbReference>
<reference evidence="7" key="1">
    <citation type="journal article" date="2019" name="Int. J. Syst. Evol. Microbiol.">
        <title>The Global Catalogue of Microorganisms (GCM) 10K type strain sequencing project: providing services to taxonomists for standard genome sequencing and annotation.</title>
        <authorList>
            <consortium name="The Broad Institute Genomics Platform"/>
            <consortium name="The Broad Institute Genome Sequencing Center for Infectious Disease"/>
            <person name="Wu L."/>
            <person name="Ma J."/>
        </authorList>
    </citation>
    <scope>NUCLEOTIDE SEQUENCE [LARGE SCALE GENOMIC DNA]</scope>
    <source>
        <strain evidence="7">JCM 17938</strain>
    </source>
</reference>
<dbReference type="InterPro" id="IPR044993">
    <property type="entry name" value="BXL"/>
</dbReference>
<name>A0ABP8TKZ5_9ACTN</name>
<dbReference type="Pfam" id="PF01915">
    <property type="entry name" value="Glyco_hydro_3_C"/>
    <property type="match status" value="1"/>
</dbReference>
<comment type="caution">
    <text evidence="6">The sequence shown here is derived from an EMBL/GenBank/DDBJ whole genome shotgun (WGS) entry which is preliminary data.</text>
</comment>